<gene>
    <name evidence="8" type="ORF">HKI87_17g85180</name>
</gene>
<evidence type="ECO:0000256" key="1">
    <source>
        <dbReference type="ARBA" id="ARBA00004651"/>
    </source>
</evidence>
<dbReference type="AlphaFoldDB" id="A0AAX4PM25"/>
<dbReference type="PANTHER" id="PTHR30506:SF3">
    <property type="entry name" value="UPF0126 INNER MEMBRANE PROTEIN YADS-RELATED"/>
    <property type="match status" value="1"/>
</dbReference>
<evidence type="ECO:0000256" key="3">
    <source>
        <dbReference type="ARBA" id="ARBA00022692"/>
    </source>
</evidence>
<feature type="transmembrane region" description="Helical" evidence="6">
    <location>
        <begin position="151"/>
        <end position="169"/>
    </location>
</feature>
<accession>A0AAX4PM25</accession>
<comment type="subcellular location">
    <subcellularLocation>
        <location evidence="1">Cell membrane</location>
        <topology evidence="1">Multi-pass membrane protein</topology>
    </subcellularLocation>
</comment>
<evidence type="ECO:0000313" key="9">
    <source>
        <dbReference type="Proteomes" id="UP001472866"/>
    </source>
</evidence>
<evidence type="ECO:0000256" key="2">
    <source>
        <dbReference type="ARBA" id="ARBA00022475"/>
    </source>
</evidence>
<dbReference type="Proteomes" id="UP001472866">
    <property type="component" value="Chromosome 17"/>
</dbReference>
<dbReference type="GO" id="GO:0005886">
    <property type="term" value="C:plasma membrane"/>
    <property type="evidence" value="ECO:0007669"/>
    <property type="project" value="UniProtKB-SubCell"/>
</dbReference>
<organism evidence="8 9">
    <name type="scientific">Chloropicon roscoffensis</name>
    <dbReference type="NCBI Taxonomy" id="1461544"/>
    <lineage>
        <taxon>Eukaryota</taxon>
        <taxon>Viridiplantae</taxon>
        <taxon>Chlorophyta</taxon>
        <taxon>Chloropicophyceae</taxon>
        <taxon>Chloropicales</taxon>
        <taxon>Chloropicaceae</taxon>
        <taxon>Chloropicon</taxon>
    </lineage>
</organism>
<sequence>MLGRLVLRASSRLGAAKAGTGIFGRSTTTSSRLAVSRLNVSGAAKVSSRVGGLWPRGFVSGGAVKKPPFKAASVAPACTTSDITVKLALSIMDYTGTALFAFTGTLKAAVLGQMDLLGCTLVGFTTAVGGGTVRDFMLGNTPVFWLRQPQYIALGVLSSLATFFAFPILRKGKGLEFTETEQQVLDWADSICLGAFCVVGAMSATKAGLHWLVVPVVGMVTSTFGGIIRDLLCRQKPWVCHTDSGLYATTALGGATAFTTCTNLVRLPIGAAIGAGVATCVFLRYLSFGLGHQLPTFASWTSLLEETTNKNEDASPEKKKK</sequence>
<keyword evidence="9" id="KW-1185">Reference proteome</keyword>
<name>A0AAX4PM25_9CHLO</name>
<evidence type="ECO:0000256" key="6">
    <source>
        <dbReference type="SAM" id="Phobius"/>
    </source>
</evidence>
<reference evidence="8 9" key="1">
    <citation type="submission" date="2024-03" db="EMBL/GenBank/DDBJ databases">
        <title>Complete genome sequence of the green alga Chloropicon roscoffensis RCC1871.</title>
        <authorList>
            <person name="Lemieux C."/>
            <person name="Pombert J.-F."/>
            <person name="Otis C."/>
            <person name="Turmel M."/>
        </authorList>
    </citation>
    <scope>NUCLEOTIDE SEQUENCE [LARGE SCALE GENOMIC DNA]</scope>
    <source>
        <strain evidence="8 9">RCC1871</strain>
    </source>
</reference>
<feature type="domain" description="Glycine transporter" evidence="7">
    <location>
        <begin position="91"/>
        <end position="165"/>
    </location>
</feature>
<dbReference type="Pfam" id="PF03458">
    <property type="entry name" value="Gly_transporter"/>
    <property type="match status" value="2"/>
</dbReference>
<keyword evidence="5 6" id="KW-0472">Membrane</keyword>
<keyword evidence="2" id="KW-1003">Cell membrane</keyword>
<evidence type="ECO:0000259" key="7">
    <source>
        <dbReference type="Pfam" id="PF03458"/>
    </source>
</evidence>
<keyword evidence="3 6" id="KW-0812">Transmembrane</keyword>
<feature type="domain" description="Glycine transporter" evidence="7">
    <location>
        <begin position="187"/>
        <end position="261"/>
    </location>
</feature>
<evidence type="ECO:0000256" key="5">
    <source>
        <dbReference type="ARBA" id="ARBA00023136"/>
    </source>
</evidence>
<dbReference type="InterPro" id="IPR005115">
    <property type="entry name" value="Gly_transporter"/>
</dbReference>
<proteinExistence type="predicted"/>
<protein>
    <submittedName>
        <fullName evidence="8">UPF0126 inner membrane protein</fullName>
    </submittedName>
</protein>
<dbReference type="EMBL" id="CP151517">
    <property type="protein sequence ID" value="WZN66946.1"/>
    <property type="molecule type" value="Genomic_DNA"/>
</dbReference>
<keyword evidence="4 6" id="KW-1133">Transmembrane helix</keyword>
<evidence type="ECO:0000313" key="8">
    <source>
        <dbReference type="EMBL" id="WZN66946.1"/>
    </source>
</evidence>
<evidence type="ECO:0000256" key="4">
    <source>
        <dbReference type="ARBA" id="ARBA00022989"/>
    </source>
</evidence>
<dbReference type="PANTHER" id="PTHR30506">
    <property type="entry name" value="INNER MEMBRANE PROTEIN"/>
    <property type="match status" value="1"/>
</dbReference>
<feature type="transmembrane region" description="Helical" evidence="6">
    <location>
        <begin position="209"/>
        <end position="228"/>
    </location>
</feature>